<proteinExistence type="predicted"/>
<name>A0A0M2V3R0_9GAMM</name>
<organism evidence="2 3">
    <name type="scientific">Arsukibacterium ikkense</name>
    <dbReference type="NCBI Taxonomy" id="336831"/>
    <lineage>
        <taxon>Bacteria</taxon>
        <taxon>Pseudomonadati</taxon>
        <taxon>Pseudomonadota</taxon>
        <taxon>Gammaproteobacteria</taxon>
        <taxon>Chromatiales</taxon>
        <taxon>Chromatiaceae</taxon>
        <taxon>Arsukibacterium</taxon>
    </lineage>
</organism>
<keyword evidence="1" id="KW-1133">Transmembrane helix</keyword>
<evidence type="ECO:0000313" key="2">
    <source>
        <dbReference type="EMBL" id="KKO43798.1"/>
    </source>
</evidence>
<keyword evidence="1" id="KW-0472">Membrane</keyword>
<keyword evidence="3" id="KW-1185">Reference proteome</keyword>
<dbReference type="Proteomes" id="UP000034228">
    <property type="component" value="Unassembled WGS sequence"/>
</dbReference>
<feature type="transmembrane region" description="Helical" evidence="1">
    <location>
        <begin position="45"/>
        <end position="66"/>
    </location>
</feature>
<evidence type="ECO:0000256" key="1">
    <source>
        <dbReference type="SAM" id="Phobius"/>
    </source>
</evidence>
<comment type="caution">
    <text evidence="2">The sequence shown here is derived from an EMBL/GenBank/DDBJ whole genome shotgun (WGS) entry which is preliminary data.</text>
</comment>
<feature type="non-terminal residue" evidence="2">
    <location>
        <position position="1"/>
    </location>
</feature>
<reference evidence="2 3" key="1">
    <citation type="submission" date="2015-03" db="EMBL/GenBank/DDBJ databases">
        <title>Draft genome sequences of two protease-producing strains of Arsukibacterium isolated from two cold and alkaline environments.</title>
        <authorList>
            <person name="Lylloff J.E."/>
            <person name="Skov L.B."/>
            <person name="Jepsen M."/>
            <person name="Hallin P.F."/>
            <person name="Sorensen S.J."/>
            <person name="Stougaard P."/>
            <person name="Glaring M.A."/>
        </authorList>
    </citation>
    <scope>NUCLEOTIDE SEQUENCE [LARGE SCALE GENOMIC DNA]</scope>
    <source>
        <strain evidence="2 3">GCM72</strain>
    </source>
</reference>
<keyword evidence="1" id="KW-0812">Transmembrane</keyword>
<protein>
    <submittedName>
        <fullName evidence="2">Uncharacterized protein</fullName>
    </submittedName>
</protein>
<dbReference type="EMBL" id="LAHO01000031">
    <property type="protein sequence ID" value="KKO43798.1"/>
    <property type="molecule type" value="Genomic_DNA"/>
</dbReference>
<evidence type="ECO:0000313" key="3">
    <source>
        <dbReference type="Proteomes" id="UP000034228"/>
    </source>
</evidence>
<dbReference type="RefSeq" id="WP_046559262.1">
    <property type="nucleotide sequence ID" value="NZ_LAHO01000031.1"/>
</dbReference>
<accession>A0A0M2V3R0</accession>
<sequence length="78" mass="8662">ALYVRKVMTLNNEIVLKSLIGYGLFFFIIWLVLAGVLIFSGSAEFSVRGLGFSFLVLQVPTLVLVIKTKLRLSKSAIK</sequence>
<dbReference type="AlphaFoldDB" id="A0A0M2V3R0"/>
<gene>
    <name evidence="2" type="ORF">WG68_18835</name>
</gene>
<feature type="transmembrane region" description="Helical" evidence="1">
    <location>
        <begin position="20"/>
        <end position="39"/>
    </location>
</feature>